<evidence type="ECO:0000313" key="2">
    <source>
        <dbReference type="Proteomes" id="UP001590950"/>
    </source>
</evidence>
<reference evidence="1 2" key="1">
    <citation type="submission" date="2024-09" db="EMBL/GenBank/DDBJ databases">
        <title>Rethinking Asexuality: The Enigmatic Case of Functional Sexual Genes in Lepraria (Stereocaulaceae).</title>
        <authorList>
            <person name="Doellman M."/>
            <person name="Sun Y."/>
            <person name="Barcenas-Pena A."/>
            <person name="Lumbsch H.T."/>
            <person name="Grewe F."/>
        </authorList>
    </citation>
    <scope>NUCLEOTIDE SEQUENCE [LARGE SCALE GENOMIC DNA]</scope>
    <source>
        <strain evidence="1 2">Mercado 3170</strain>
    </source>
</reference>
<proteinExistence type="predicted"/>
<evidence type="ECO:0000313" key="1">
    <source>
        <dbReference type="EMBL" id="KAL2041340.1"/>
    </source>
</evidence>
<dbReference type="EMBL" id="JBEFKJ010000017">
    <property type="protein sequence ID" value="KAL2041340.1"/>
    <property type="molecule type" value="Genomic_DNA"/>
</dbReference>
<sequence>MASPAPLFDFDIETHILQEVTLQRNKVVRDLSANEIDGTSIYEHFEMTLHHSRAPISISEQTERNPGNIMFIIALVSLRHQWLLQHLKHMCTWYRAAAIVRTMTTLPTWHYIIFGISDHKS</sequence>
<gene>
    <name evidence="1" type="ORF">N7G274_005722</name>
</gene>
<dbReference type="Proteomes" id="UP001590950">
    <property type="component" value="Unassembled WGS sequence"/>
</dbReference>
<keyword evidence="2" id="KW-1185">Reference proteome</keyword>
<organism evidence="1 2">
    <name type="scientific">Stereocaulon virgatum</name>
    <dbReference type="NCBI Taxonomy" id="373712"/>
    <lineage>
        <taxon>Eukaryota</taxon>
        <taxon>Fungi</taxon>
        <taxon>Dikarya</taxon>
        <taxon>Ascomycota</taxon>
        <taxon>Pezizomycotina</taxon>
        <taxon>Lecanoromycetes</taxon>
        <taxon>OSLEUM clade</taxon>
        <taxon>Lecanoromycetidae</taxon>
        <taxon>Lecanorales</taxon>
        <taxon>Lecanorineae</taxon>
        <taxon>Stereocaulaceae</taxon>
        <taxon>Stereocaulon</taxon>
    </lineage>
</organism>
<accession>A0ABR4A8B0</accession>
<protein>
    <submittedName>
        <fullName evidence="1">Uncharacterized protein</fullName>
    </submittedName>
</protein>
<name>A0ABR4A8B0_9LECA</name>
<comment type="caution">
    <text evidence="1">The sequence shown here is derived from an EMBL/GenBank/DDBJ whole genome shotgun (WGS) entry which is preliminary data.</text>
</comment>